<protein>
    <submittedName>
        <fullName evidence="2">Uncharacterized protein</fullName>
    </submittedName>
</protein>
<dbReference type="Gene3D" id="2.60.40.10">
    <property type="entry name" value="Immunoglobulins"/>
    <property type="match status" value="1"/>
</dbReference>
<dbReference type="EMBL" id="JACOPS010000001">
    <property type="protein sequence ID" value="MBC5727631.1"/>
    <property type="molecule type" value="Genomic_DNA"/>
</dbReference>
<evidence type="ECO:0000256" key="1">
    <source>
        <dbReference type="SAM" id="Phobius"/>
    </source>
</evidence>
<keyword evidence="3" id="KW-1185">Reference proteome</keyword>
<accession>A0ABR7HJL8</accession>
<organism evidence="2 3">
    <name type="scientific">Ruminococcus intestinalis</name>
    <dbReference type="NCBI Taxonomy" id="2763066"/>
    <lineage>
        <taxon>Bacteria</taxon>
        <taxon>Bacillati</taxon>
        <taxon>Bacillota</taxon>
        <taxon>Clostridia</taxon>
        <taxon>Eubacteriales</taxon>
        <taxon>Oscillospiraceae</taxon>
        <taxon>Ruminococcus</taxon>
    </lineage>
</organism>
<dbReference type="InterPro" id="IPR008964">
    <property type="entry name" value="Invasin/intimin_cell_adhesion"/>
</dbReference>
<feature type="transmembrane region" description="Helical" evidence="1">
    <location>
        <begin position="12"/>
        <end position="31"/>
    </location>
</feature>
<keyword evidence="1" id="KW-0812">Transmembrane</keyword>
<sequence length="1899" mass="210135">MKTNFKRIGKQSISIVLAVMMMLSTMLVGMVTSNAADTFTKGSTLYFDTKAINQGNERWAAYFFNSDTDNAWVDCTAVPDDNKIYSVTVPGSYANVIFCRMDKAQTENGWGDMLWNQSYNLKASEATGNEYVSTGWVSNTKYFTGEWGTYADSNTTHKVTVNFSNATVKLGDNTLTSGTAVTVDNDKDYTLTVTPNSGYSLSKVMQGSTDLGTSGTYTLAAGTDDVTIDITTENSTENDYEFYVTGYMNGNDLTTSNNYKFTKESNGIYTCTMTPTDHLYVTITDKNTGKVYWSASYEELSENTYSTKTVVESGGDKWGILGQANNEIKITFDITAGISNGKIKWEYAVADPVSVELNADLVDGSAAYIYSYTDNETGNIVTNTDETVQSVNAKPGTSVTFKAKSVDGYFPKWKFEGKFATGDTYTLDASSVTGTTVTVYLTYEKIENHNIIVASNNGGNVSYTYNGTAGTVAEGTTSSAISVASNSTITLKANAVKDYVFSGWEFDNESNVVFATGQDSFSTSITINVVGDVKVTATFEEHPGTLSDWKFMLSDSDQALSQDSAGKYKTNYPVYENNGTYSVTFPVSAISSNNTQFLSFSTDGKNSGLVPNNSTFTVKVDDHFKNYVKQAQNKEWGGKHFPLVQFQNTDDITNIEVTYNSKTQTYIINGTYFVAPANSHKVYATMGSQVGHKFGTTTISLLSGDKPLKTSVKDFYNLYVVNDKEQITVSCTVNKEEADLGYYVYAFVVNGEKVDVVDNGNNVYQTASPITVTKDLEITPIYYNKVIEADGNYITIYTNAPESLQTPWGNSISIYSWYNDTDINMDGAYPGQLMMRDSQGRFAAKVSKYAYTNVNGKFTCDKTKQVLGITNNNYYENEDVHKLFLNEVQLHNNQTYDYDDFEKLTSMGYDTVEFDVKYYADKTESNQKLLVNNATNNKPMAGTTIIDKTATDYEDLTNIDGELVSILGYTNETAKNNNNTGLNTAEPLQIISVGNQSMQIGTINNKWSTIWYVYNSAGDYVTQGMPSDFIPRGSVDEHGNFTEATPSEQTEAYQAIVKAGLKYNSAKISYENRMGASTSVEPKNTGYRIDGRWYYARSTDKLDVNVGIIYRNSENDVWTVDKPSGDSKITGKVTGGSASFDYTDSVGSTHTNLASDSVERNTIITLNATNGTQYKFIGWATPKYGADGKVTGYTDLNLTDLNATYTVGTNTELYAMYEPYPTGFVTITHSKYTGPDSHNGLGIFSVTAKVFDANGNPVASQAVATQSDAGSVTLENIVNKNDGSYIEVTLYTQSYAKSHFLNFYYPEVASGVSTLKKEPNGDYYDKECPANAPATITYMVKVSDLFVNDKQTVMALNYYSDLKLPEVESNITFNYNPYSTAPNPVPAASNGTGKTTFTLTITDSNNKVVYTSKSDISSLTLKGNAELKEILANLTNGSDYTITITMNPVADSHCNVGETYRQTNNAGTYTYTKATDDTVWEYNQENKSYSAKLSELFDTTSQKFKTNTINLYTDFTADVFNYNVTFKYLGYESREYYNNNGFKQEQIPAGAINQNWWKTYTVKGTFYGSDIDKYFDEVDGSYKFKESFLLKVAPYEDNFVQSITWDLNNVVYPTTNAMLSVTATVPAKYDNGFVTVTADLGNDKPKQTYSVNYASLVTPKNLVGSTTQSTNDEDYLIVAPETNANGEKFSYWTIQTDDSNGIEVAKCYTREFNFLAYDNYLITACYGKDVDASKSGVSATMQFLEYSRNQYDPGRDKVYADFAVSYNYNGKKLCADINKDVVCGVVFVVNSKHSSAADATDKFTVDESDLLAKVKALNSGNLSDKTMGDAKVYNYKLNKKNLDNKNRLEYSWNVNNTENNQNLTILAYSYIYNATTDEYSVSAPQEFKFFNVGNKTYEG</sequence>
<proteinExistence type="predicted"/>
<name>A0ABR7HJL8_9FIRM</name>
<comment type="caution">
    <text evidence="2">The sequence shown here is derived from an EMBL/GenBank/DDBJ whole genome shotgun (WGS) entry which is preliminary data.</text>
</comment>
<gene>
    <name evidence="2" type="ORF">H8R91_03595</name>
</gene>
<evidence type="ECO:0000313" key="3">
    <source>
        <dbReference type="Proteomes" id="UP000636755"/>
    </source>
</evidence>
<reference evidence="2 3" key="1">
    <citation type="submission" date="2020-08" db="EMBL/GenBank/DDBJ databases">
        <title>Genome public.</title>
        <authorList>
            <person name="Liu C."/>
            <person name="Sun Q."/>
        </authorList>
    </citation>
    <scope>NUCLEOTIDE SEQUENCE [LARGE SCALE GENOMIC DNA]</scope>
    <source>
        <strain evidence="2 3">NSJ-71</strain>
    </source>
</reference>
<dbReference type="InterPro" id="IPR013783">
    <property type="entry name" value="Ig-like_fold"/>
</dbReference>
<evidence type="ECO:0000313" key="2">
    <source>
        <dbReference type="EMBL" id="MBC5727631.1"/>
    </source>
</evidence>
<keyword evidence="1" id="KW-0472">Membrane</keyword>
<dbReference type="Proteomes" id="UP000636755">
    <property type="component" value="Unassembled WGS sequence"/>
</dbReference>
<dbReference type="RefSeq" id="WP_186934890.1">
    <property type="nucleotide sequence ID" value="NZ_JACOPS010000001.1"/>
</dbReference>
<keyword evidence="1" id="KW-1133">Transmembrane helix</keyword>
<dbReference type="SUPFAM" id="SSF49373">
    <property type="entry name" value="Invasin/intimin cell-adhesion fragments"/>
    <property type="match status" value="1"/>
</dbReference>